<accession>A0A2H1EH07</accession>
<evidence type="ECO:0000313" key="2">
    <source>
        <dbReference type="Proteomes" id="UP000232412"/>
    </source>
</evidence>
<sequence>MTESKYSLYVTPLLKMVFFDDFCKNVVLLDKKIRFAGIADGDGTLEGVAERPGLIPVMKPEERAQYAITAATRQYTRLRWEYLLGKISYASSHYTKLIRATIPIADENRRLAHVLLLSFDPDADDFHNTITKKIIPFIKQNMEKIMQEAQK</sequence>
<keyword evidence="2" id="KW-1185">Reference proteome</keyword>
<proteinExistence type="predicted"/>
<protein>
    <submittedName>
        <fullName evidence="1">Uncharacterized protein</fullName>
    </submittedName>
</protein>
<reference evidence="2" key="1">
    <citation type="submission" date="2016-12" db="EMBL/GenBank/DDBJ databases">
        <authorList>
            <person name="Herbold C."/>
        </authorList>
    </citation>
    <scope>NUCLEOTIDE SEQUENCE [LARGE SCALE GENOMIC DNA]</scope>
</reference>
<organism evidence="1 2">
    <name type="scientific">Nitrosotalea sinensis</name>
    <dbReference type="NCBI Taxonomy" id="1499975"/>
    <lineage>
        <taxon>Archaea</taxon>
        <taxon>Nitrososphaerota</taxon>
        <taxon>Nitrososphaeria</taxon>
        <taxon>Nitrosotaleales</taxon>
        <taxon>Nitrosotaleaceae</taxon>
        <taxon>Nitrosotalea</taxon>
    </lineage>
</organism>
<dbReference type="RefSeq" id="WP_101009644.1">
    <property type="nucleotide sequence ID" value="NZ_FRFC01000003.1"/>
</dbReference>
<evidence type="ECO:0000313" key="1">
    <source>
        <dbReference type="EMBL" id="SHO45467.1"/>
    </source>
</evidence>
<dbReference type="EMBL" id="FRFC01000003">
    <property type="protein sequence ID" value="SHO45467.1"/>
    <property type="molecule type" value="Genomic_DNA"/>
</dbReference>
<dbReference type="AlphaFoldDB" id="A0A2H1EH07"/>
<gene>
    <name evidence="1" type="ORF">NSIN_20670</name>
</gene>
<name>A0A2H1EH07_9ARCH</name>
<dbReference type="OrthoDB" id="9657at2157"/>
<dbReference type="Proteomes" id="UP000232412">
    <property type="component" value="Unassembled WGS sequence"/>
</dbReference>